<sequence>MRTTSVTAPSLSGGGSDGNDACLDARLDFSSSSSSCFLRLSSSSCFCFSRAASLAAVSS</sequence>
<accession>A0A0A9DGK0</accession>
<dbReference type="EMBL" id="GBRH01210939">
    <property type="protein sequence ID" value="JAD86956.1"/>
    <property type="molecule type" value="Transcribed_RNA"/>
</dbReference>
<organism evidence="1">
    <name type="scientific">Arundo donax</name>
    <name type="common">Giant reed</name>
    <name type="synonym">Donax arundinaceus</name>
    <dbReference type="NCBI Taxonomy" id="35708"/>
    <lineage>
        <taxon>Eukaryota</taxon>
        <taxon>Viridiplantae</taxon>
        <taxon>Streptophyta</taxon>
        <taxon>Embryophyta</taxon>
        <taxon>Tracheophyta</taxon>
        <taxon>Spermatophyta</taxon>
        <taxon>Magnoliopsida</taxon>
        <taxon>Liliopsida</taxon>
        <taxon>Poales</taxon>
        <taxon>Poaceae</taxon>
        <taxon>PACMAD clade</taxon>
        <taxon>Arundinoideae</taxon>
        <taxon>Arundineae</taxon>
        <taxon>Arundo</taxon>
    </lineage>
</organism>
<name>A0A0A9DGK0_ARUDO</name>
<dbReference type="AlphaFoldDB" id="A0A0A9DGK0"/>
<reference evidence="1" key="1">
    <citation type="submission" date="2014-09" db="EMBL/GenBank/DDBJ databases">
        <authorList>
            <person name="Magalhaes I.L.F."/>
            <person name="Oliveira U."/>
            <person name="Santos F.R."/>
            <person name="Vidigal T.H.D.A."/>
            <person name="Brescovit A.D."/>
            <person name="Santos A.J."/>
        </authorList>
    </citation>
    <scope>NUCLEOTIDE SEQUENCE</scope>
    <source>
        <tissue evidence="1">Shoot tissue taken approximately 20 cm above the soil surface</tissue>
    </source>
</reference>
<protein>
    <submittedName>
        <fullName evidence="1">Uncharacterized protein</fullName>
    </submittedName>
</protein>
<proteinExistence type="predicted"/>
<reference evidence="1" key="2">
    <citation type="journal article" date="2015" name="Data Brief">
        <title>Shoot transcriptome of the giant reed, Arundo donax.</title>
        <authorList>
            <person name="Barrero R.A."/>
            <person name="Guerrero F.D."/>
            <person name="Moolhuijzen P."/>
            <person name="Goolsby J.A."/>
            <person name="Tidwell J."/>
            <person name="Bellgard S.E."/>
            <person name="Bellgard M.I."/>
        </authorList>
    </citation>
    <scope>NUCLEOTIDE SEQUENCE</scope>
    <source>
        <tissue evidence="1">Shoot tissue taken approximately 20 cm above the soil surface</tissue>
    </source>
</reference>
<evidence type="ECO:0000313" key="1">
    <source>
        <dbReference type="EMBL" id="JAD86956.1"/>
    </source>
</evidence>